<comment type="caution">
    <text evidence="1">The sequence shown here is derived from an EMBL/GenBank/DDBJ whole genome shotgun (WGS) entry which is preliminary data.</text>
</comment>
<name>A0ACC1RTX1_9APHY</name>
<reference evidence="1" key="1">
    <citation type="submission" date="2022-07" db="EMBL/GenBank/DDBJ databases">
        <title>Genome Sequence of Phlebia brevispora.</title>
        <authorList>
            <person name="Buettner E."/>
        </authorList>
    </citation>
    <scope>NUCLEOTIDE SEQUENCE</scope>
    <source>
        <strain evidence="1">MPL23</strain>
    </source>
</reference>
<protein>
    <submittedName>
        <fullName evidence="1">Uncharacterized protein</fullName>
    </submittedName>
</protein>
<proteinExistence type="predicted"/>
<dbReference type="Proteomes" id="UP001148662">
    <property type="component" value="Unassembled WGS sequence"/>
</dbReference>
<gene>
    <name evidence="1" type="ORF">NM688_g8426</name>
</gene>
<organism evidence="1 2">
    <name type="scientific">Phlebia brevispora</name>
    <dbReference type="NCBI Taxonomy" id="194682"/>
    <lineage>
        <taxon>Eukaryota</taxon>
        <taxon>Fungi</taxon>
        <taxon>Dikarya</taxon>
        <taxon>Basidiomycota</taxon>
        <taxon>Agaricomycotina</taxon>
        <taxon>Agaricomycetes</taxon>
        <taxon>Polyporales</taxon>
        <taxon>Meruliaceae</taxon>
        <taxon>Phlebia</taxon>
    </lineage>
</organism>
<sequence length="331" mass="36112">MVFGGLGVVLYGGQSPLAHMHRVFRKVDLQSMFFALIFVIIILVLAYLTNPTENSFRTYLTEQSFRQHLSRLEDSNHDDHSDSEDSGVHFNLTRRVASHKPVPSPPFLFANRAAVSLRTPKHVFYSFGIMTIAAVLPSGASNRSSSKGLRARQPGCGFLVSESWFIGAFGKWWRGGPIQSWWIDSMANAKDAERCNSGVLDMKALDNVNLECFEGLPPASSTHLSLTARESPSKSRSTERSLQRTTNNAPRSTTPPPLPKSASLPLHAPRISCSKSDKANGQRQTQLPPHPPATSVLDPVKLPQAPQLHSSASAIFDNSPSTTGRLSQAGG</sequence>
<accession>A0ACC1RTX1</accession>
<evidence type="ECO:0000313" key="1">
    <source>
        <dbReference type="EMBL" id="KAJ3525277.1"/>
    </source>
</evidence>
<evidence type="ECO:0000313" key="2">
    <source>
        <dbReference type="Proteomes" id="UP001148662"/>
    </source>
</evidence>
<dbReference type="EMBL" id="JANHOG010002260">
    <property type="protein sequence ID" value="KAJ3525277.1"/>
    <property type="molecule type" value="Genomic_DNA"/>
</dbReference>
<keyword evidence="2" id="KW-1185">Reference proteome</keyword>